<proteinExistence type="inferred from homology"/>
<evidence type="ECO:0000313" key="8">
    <source>
        <dbReference type="EMBL" id="TCJ18964.1"/>
    </source>
</evidence>
<keyword evidence="5 6" id="KW-0413">Isomerase</keyword>
<dbReference type="PANTHER" id="PTHR43811:SF19">
    <property type="entry name" value="39 KDA FK506-BINDING NUCLEAR PROTEIN"/>
    <property type="match status" value="1"/>
</dbReference>
<name>A0A4R1BN77_9BACT</name>
<dbReference type="OrthoDB" id="9814548at2"/>
<comment type="similarity">
    <text evidence="2">Belongs to the FKBP-type PPIase family.</text>
</comment>
<dbReference type="EMBL" id="SJZI01000002">
    <property type="protein sequence ID" value="TCJ18964.1"/>
    <property type="molecule type" value="Genomic_DNA"/>
</dbReference>
<dbReference type="InterPro" id="IPR046357">
    <property type="entry name" value="PPIase_dom_sf"/>
</dbReference>
<evidence type="ECO:0000256" key="1">
    <source>
        <dbReference type="ARBA" id="ARBA00000971"/>
    </source>
</evidence>
<dbReference type="PROSITE" id="PS50059">
    <property type="entry name" value="FKBP_PPIASE"/>
    <property type="match status" value="1"/>
</dbReference>
<protein>
    <recommendedName>
        <fullName evidence="3 6">peptidylprolyl isomerase</fullName>
        <ecNumber evidence="3 6">5.2.1.8</ecNumber>
    </recommendedName>
</protein>
<comment type="catalytic activity">
    <reaction evidence="1 6">
        <text>[protein]-peptidylproline (omega=180) = [protein]-peptidylproline (omega=0)</text>
        <dbReference type="Rhea" id="RHEA:16237"/>
        <dbReference type="Rhea" id="RHEA-COMP:10747"/>
        <dbReference type="Rhea" id="RHEA-COMP:10748"/>
        <dbReference type="ChEBI" id="CHEBI:83833"/>
        <dbReference type="ChEBI" id="CHEBI:83834"/>
        <dbReference type="EC" id="5.2.1.8"/>
    </reaction>
</comment>
<evidence type="ECO:0000256" key="2">
    <source>
        <dbReference type="ARBA" id="ARBA00006577"/>
    </source>
</evidence>
<accession>A0A4R1BN77</accession>
<feature type="domain" description="PPIase FKBP-type" evidence="7">
    <location>
        <begin position="244"/>
        <end position="337"/>
    </location>
</feature>
<dbReference type="PANTHER" id="PTHR43811">
    <property type="entry name" value="FKBP-TYPE PEPTIDYL-PROLYL CIS-TRANS ISOMERASE FKPA"/>
    <property type="match status" value="1"/>
</dbReference>
<evidence type="ECO:0000256" key="6">
    <source>
        <dbReference type="PROSITE-ProRule" id="PRU00277"/>
    </source>
</evidence>
<keyword evidence="9" id="KW-1185">Reference proteome</keyword>
<evidence type="ECO:0000256" key="4">
    <source>
        <dbReference type="ARBA" id="ARBA00023110"/>
    </source>
</evidence>
<evidence type="ECO:0000256" key="5">
    <source>
        <dbReference type="ARBA" id="ARBA00023235"/>
    </source>
</evidence>
<comment type="caution">
    <text evidence="8">The sequence shown here is derived from an EMBL/GenBank/DDBJ whole genome shotgun (WGS) entry which is preliminary data.</text>
</comment>
<dbReference type="AlphaFoldDB" id="A0A4R1BN77"/>
<evidence type="ECO:0000259" key="7">
    <source>
        <dbReference type="PROSITE" id="PS50059"/>
    </source>
</evidence>
<keyword evidence="4 6" id="KW-0697">Rotamase</keyword>
<dbReference type="EC" id="5.2.1.8" evidence="3 6"/>
<dbReference type="Pfam" id="PF00254">
    <property type="entry name" value="FKBP_C"/>
    <property type="match status" value="1"/>
</dbReference>
<evidence type="ECO:0000256" key="3">
    <source>
        <dbReference type="ARBA" id="ARBA00013194"/>
    </source>
</evidence>
<dbReference type="Gene3D" id="3.10.50.40">
    <property type="match status" value="2"/>
</dbReference>
<sequence>MPPAAATAFRSAKPCAASVKPSTKTVLFYNKHRYMQFKNFLSAALLGLLATGCNRVDFKKTKSGLPYKIYSDKKGATLRTGEVVKIHYTVKITNNGKDSVLQSTRTSGGPVYMPVNTSQSQPYDISEIVPMLRKGDSVVVVQAVDTFLRRSPAGAPPFFKKGGKLTTTLRIVDVYPSQEAARLDERKERENSFNTDKTIQAQLQKDAQTLQAFFQQNNIQATKTPAGAYIQMLTPGSGPHVQNGDLVNVYYTGRTMEGKAFDSNTDTSFHHTEPLMVRVGEGQMMRGFEDALLQMKAGDKARVYIPSSLAYGAQGIPQAGIGPNAILVFDVEPRSIQPKGGAQAVPPPPPAH</sequence>
<dbReference type="Proteomes" id="UP000295334">
    <property type="component" value="Unassembled WGS sequence"/>
</dbReference>
<dbReference type="SUPFAM" id="SSF54534">
    <property type="entry name" value="FKBP-like"/>
    <property type="match status" value="2"/>
</dbReference>
<evidence type="ECO:0000313" key="9">
    <source>
        <dbReference type="Proteomes" id="UP000295334"/>
    </source>
</evidence>
<dbReference type="InterPro" id="IPR001179">
    <property type="entry name" value="PPIase_FKBP_dom"/>
</dbReference>
<gene>
    <name evidence="8" type="ORF">EPD60_00695</name>
</gene>
<reference evidence="8 9" key="1">
    <citation type="submission" date="2019-03" db="EMBL/GenBank/DDBJ databases">
        <authorList>
            <person name="Kim M.K.M."/>
        </authorList>
    </citation>
    <scope>NUCLEOTIDE SEQUENCE [LARGE SCALE GENOMIC DNA]</scope>
    <source>
        <strain evidence="8 9">17J68-12</strain>
    </source>
</reference>
<organism evidence="8 9">
    <name type="scientific">Flaviaesturariibacter flavus</name>
    <dbReference type="NCBI Taxonomy" id="2502780"/>
    <lineage>
        <taxon>Bacteria</taxon>
        <taxon>Pseudomonadati</taxon>
        <taxon>Bacteroidota</taxon>
        <taxon>Chitinophagia</taxon>
        <taxon>Chitinophagales</taxon>
        <taxon>Chitinophagaceae</taxon>
        <taxon>Flaviaestuariibacter</taxon>
    </lineage>
</organism>
<dbReference type="GO" id="GO:0003755">
    <property type="term" value="F:peptidyl-prolyl cis-trans isomerase activity"/>
    <property type="evidence" value="ECO:0007669"/>
    <property type="project" value="UniProtKB-KW"/>
</dbReference>